<reference evidence="6 7" key="1">
    <citation type="submission" date="2018-05" db="EMBL/GenBank/DDBJ databases">
        <title>Micromonosporas from Atacama Desert.</title>
        <authorList>
            <person name="Carro L."/>
            <person name="Golinska P."/>
            <person name="Klenk H.-P."/>
            <person name="Goodfellow M."/>
        </authorList>
    </citation>
    <scope>NUCLEOTIDE SEQUENCE [LARGE SCALE GENOMIC DNA]</scope>
    <source>
        <strain evidence="6 7">4G51</strain>
    </source>
</reference>
<organism evidence="6 7">
    <name type="scientific">Micromonospora sicca</name>
    <dbReference type="NCBI Taxonomy" id="2202420"/>
    <lineage>
        <taxon>Bacteria</taxon>
        <taxon>Bacillati</taxon>
        <taxon>Actinomycetota</taxon>
        <taxon>Actinomycetes</taxon>
        <taxon>Micromonosporales</taxon>
        <taxon>Micromonosporaceae</taxon>
        <taxon>Micromonospora</taxon>
    </lineage>
</organism>
<name>A0A317DG36_9ACTN</name>
<keyword evidence="2" id="KW-0813">Transport</keyword>
<dbReference type="InterPro" id="IPR015856">
    <property type="entry name" value="ABC_transpr_CbiO/EcfA_su"/>
</dbReference>
<feature type="domain" description="ABC transporter" evidence="5">
    <location>
        <begin position="4"/>
        <end position="237"/>
    </location>
</feature>
<evidence type="ECO:0000256" key="2">
    <source>
        <dbReference type="ARBA" id="ARBA00022448"/>
    </source>
</evidence>
<gene>
    <name evidence="6" type="ORF">DKT69_21155</name>
</gene>
<dbReference type="PANTHER" id="PTHR43553">
    <property type="entry name" value="HEAVY METAL TRANSPORTER"/>
    <property type="match status" value="1"/>
</dbReference>
<comment type="similarity">
    <text evidence="1">Belongs to the ABC transporter superfamily.</text>
</comment>
<dbReference type="InterPro" id="IPR017871">
    <property type="entry name" value="ABC_transporter-like_CS"/>
</dbReference>
<proteinExistence type="inferred from homology"/>
<evidence type="ECO:0000313" key="6">
    <source>
        <dbReference type="EMBL" id="PWR13332.1"/>
    </source>
</evidence>
<dbReference type="InterPro" id="IPR003439">
    <property type="entry name" value="ABC_transporter-like_ATP-bd"/>
</dbReference>
<dbReference type="AlphaFoldDB" id="A0A317DG36"/>
<evidence type="ECO:0000256" key="3">
    <source>
        <dbReference type="ARBA" id="ARBA00022741"/>
    </source>
</evidence>
<dbReference type="GO" id="GO:0016887">
    <property type="term" value="F:ATP hydrolysis activity"/>
    <property type="evidence" value="ECO:0007669"/>
    <property type="project" value="InterPro"/>
</dbReference>
<dbReference type="InterPro" id="IPR027417">
    <property type="entry name" value="P-loop_NTPase"/>
</dbReference>
<keyword evidence="3" id="KW-0547">Nucleotide-binding</keyword>
<dbReference type="PROSITE" id="PS50893">
    <property type="entry name" value="ABC_TRANSPORTER_2"/>
    <property type="match status" value="2"/>
</dbReference>
<dbReference type="PANTHER" id="PTHR43553:SF24">
    <property type="entry name" value="ENERGY-COUPLING FACTOR TRANSPORTER ATP-BINDING PROTEIN ECFA1"/>
    <property type="match status" value="1"/>
</dbReference>
<evidence type="ECO:0000313" key="7">
    <source>
        <dbReference type="Proteomes" id="UP000246050"/>
    </source>
</evidence>
<sequence length="472" mass="49619">MSAVQLRGFGWRHAGRKAWAVRGVDLRVEAGERVLLLGPSGAGKSTLLSALAGLLPEDSGEQEGTVEIDGLDPRKARERVGIVFQDPETQLVMARCGDDVAFGLENRGVPADEIWPRVDEALHRVGFPYHRDRPTAALSGGEQQRLALAGALALRPTLLLLDEPTANLDPAGAALVRRAVADAVDADTTLILVEHRVAEALPLVDRVVVLEPGGGVRADGPPAAVFAAHGDALAAEGVWVPGRIVAPRHATAPAGEPLITADRLGLPPRLAPTDLSVRAGEALAVLGPNGAGKSTLALLLGGLLRPGTGTASATAVLAGRDAGTSPHRWRAPALAARIGSVFQDPEHQFVTGTVFDELALGPRRTGRSEAAVRATVETLLERLRLAKLAGANPYTLSGGEARRLSVATALATAPRLLICDEPTFGQDRRTWRELVDLFAELRDAGHGVVTVTHDPDFVAALADRTVILERRA</sequence>
<dbReference type="Gene3D" id="3.40.50.300">
    <property type="entry name" value="P-loop containing nucleotide triphosphate hydrolases"/>
    <property type="match status" value="2"/>
</dbReference>
<dbReference type="OrthoDB" id="501320at2"/>
<dbReference type="EMBL" id="QGKS01000267">
    <property type="protein sequence ID" value="PWR13332.1"/>
    <property type="molecule type" value="Genomic_DNA"/>
</dbReference>
<accession>A0A317DG36</accession>
<dbReference type="SUPFAM" id="SSF52540">
    <property type="entry name" value="P-loop containing nucleoside triphosphate hydrolases"/>
    <property type="match status" value="2"/>
</dbReference>
<dbReference type="Proteomes" id="UP000246050">
    <property type="component" value="Unassembled WGS sequence"/>
</dbReference>
<dbReference type="GO" id="GO:0005524">
    <property type="term" value="F:ATP binding"/>
    <property type="evidence" value="ECO:0007669"/>
    <property type="project" value="UniProtKB-KW"/>
</dbReference>
<evidence type="ECO:0000256" key="4">
    <source>
        <dbReference type="ARBA" id="ARBA00022840"/>
    </source>
</evidence>
<protein>
    <submittedName>
        <fullName evidence="6">ABC transporter ATP-binding protein</fullName>
    </submittedName>
</protein>
<evidence type="ECO:0000256" key="1">
    <source>
        <dbReference type="ARBA" id="ARBA00005417"/>
    </source>
</evidence>
<evidence type="ECO:0000259" key="5">
    <source>
        <dbReference type="PROSITE" id="PS50893"/>
    </source>
</evidence>
<dbReference type="Pfam" id="PF00005">
    <property type="entry name" value="ABC_tran"/>
    <property type="match status" value="2"/>
</dbReference>
<dbReference type="GO" id="GO:0043190">
    <property type="term" value="C:ATP-binding cassette (ABC) transporter complex"/>
    <property type="evidence" value="ECO:0007669"/>
    <property type="project" value="TreeGrafter"/>
</dbReference>
<dbReference type="SMART" id="SM00382">
    <property type="entry name" value="AAA"/>
    <property type="match status" value="2"/>
</dbReference>
<keyword evidence="4 6" id="KW-0067">ATP-binding</keyword>
<dbReference type="InterPro" id="IPR050095">
    <property type="entry name" value="ECF_ABC_transporter_ATP-bd"/>
</dbReference>
<dbReference type="PROSITE" id="PS00211">
    <property type="entry name" value="ABC_TRANSPORTER_1"/>
    <property type="match status" value="2"/>
</dbReference>
<feature type="domain" description="ABC transporter" evidence="5">
    <location>
        <begin position="253"/>
        <end position="472"/>
    </location>
</feature>
<dbReference type="InterPro" id="IPR003593">
    <property type="entry name" value="AAA+_ATPase"/>
</dbReference>
<dbReference type="GO" id="GO:0042626">
    <property type="term" value="F:ATPase-coupled transmembrane transporter activity"/>
    <property type="evidence" value="ECO:0007669"/>
    <property type="project" value="TreeGrafter"/>
</dbReference>
<dbReference type="RefSeq" id="WP_109803258.1">
    <property type="nucleotide sequence ID" value="NZ_QGKS01000267.1"/>
</dbReference>
<dbReference type="CDD" id="cd03225">
    <property type="entry name" value="ABC_cobalt_CbiO_domain1"/>
    <property type="match status" value="2"/>
</dbReference>
<comment type="caution">
    <text evidence="6">The sequence shown here is derived from an EMBL/GenBank/DDBJ whole genome shotgun (WGS) entry which is preliminary data.</text>
</comment>